<dbReference type="HOGENOM" id="CLU_2612867_0_0_1"/>
<keyword evidence="2" id="KW-1185">Reference proteome</keyword>
<dbReference type="Proteomes" id="UP000015102">
    <property type="component" value="Unassembled WGS sequence"/>
</dbReference>
<reference evidence="1" key="2">
    <citation type="submission" date="2015-06" db="UniProtKB">
        <authorList>
            <consortium name="EnsemblMetazoa"/>
        </authorList>
    </citation>
    <scope>IDENTIFICATION</scope>
</reference>
<dbReference type="AlphaFoldDB" id="T1GW35"/>
<proteinExistence type="predicted"/>
<sequence length="79" mass="9091">MFDSVSIGLSENLFIKDDSDLNYNADDGYFENQIISEESRKAQLGALKKRKVRKARNLFLISLLIFGLKWGCREMSSKK</sequence>
<name>T1GW35_MEGSC</name>
<evidence type="ECO:0000313" key="2">
    <source>
        <dbReference type="Proteomes" id="UP000015102"/>
    </source>
</evidence>
<reference evidence="2" key="1">
    <citation type="submission" date="2013-02" db="EMBL/GenBank/DDBJ databases">
        <authorList>
            <person name="Hughes D."/>
        </authorList>
    </citation>
    <scope>NUCLEOTIDE SEQUENCE</scope>
    <source>
        <strain>Durham</strain>
        <strain evidence="2">NC isolate 2 -- Noor lab</strain>
    </source>
</reference>
<protein>
    <submittedName>
        <fullName evidence="1">Uncharacterized protein</fullName>
    </submittedName>
</protein>
<evidence type="ECO:0000313" key="1">
    <source>
        <dbReference type="EnsemblMetazoa" id="MESCA008006-PA"/>
    </source>
</evidence>
<organism evidence="1 2">
    <name type="scientific">Megaselia scalaris</name>
    <name type="common">Humpbacked fly</name>
    <name type="synonym">Phora scalaris</name>
    <dbReference type="NCBI Taxonomy" id="36166"/>
    <lineage>
        <taxon>Eukaryota</taxon>
        <taxon>Metazoa</taxon>
        <taxon>Ecdysozoa</taxon>
        <taxon>Arthropoda</taxon>
        <taxon>Hexapoda</taxon>
        <taxon>Insecta</taxon>
        <taxon>Pterygota</taxon>
        <taxon>Neoptera</taxon>
        <taxon>Endopterygota</taxon>
        <taxon>Diptera</taxon>
        <taxon>Brachycera</taxon>
        <taxon>Muscomorpha</taxon>
        <taxon>Platypezoidea</taxon>
        <taxon>Phoridae</taxon>
        <taxon>Megaseliini</taxon>
        <taxon>Megaselia</taxon>
    </lineage>
</organism>
<accession>T1GW35</accession>
<dbReference type="EnsemblMetazoa" id="MESCA008006-RA">
    <property type="protein sequence ID" value="MESCA008006-PA"/>
    <property type="gene ID" value="MESCA008006"/>
</dbReference>
<dbReference type="EMBL" id="CAQQ02393275">
    <property type="status" value="NOT_ANNOTATED_CDS"/>
    <property type="molecule type" value="Genomic_DNA"/>
</dbReference>